<dbReference type="SUPFAM" id="SSF109604">
    <property type="entry name" value="HD-domain/PDEase-like"/>
    <property type="match status" value="1"/>
</dbReference>
<dbReference type="AlphaFoldDB" id="A0A928TUP2"/>
<accession>A0A928TUP2</accession>
<gene>
    <name evidence="3" type="ORF">HS096_04810</name>
</gene>
<organism evidence="3 4">
    <name type="scientific">candidate division WWE3 bacterium</name>
    <dbReference type="NCBI Taxonomy" id="2053526"/>
    <lineage>
        <taxon>Bacteria</taxon>
        <taxon>Katanobacteria</taxon>
    </lineage>
</organism>
<dbReference type="GO" id="GO:0008893">
    <property type="term" value="F:guanosine-3',5'-bis(diphosphate) 3'-diphosphatase activity"/>
    <property type="evidence" value="ECO:0007669"/>
    <property type="project" value="TreeGrafter"/>
</dbReference>
<dbReference type="Gene3D" id="1.10.3210.10">
    <property type="entry name" value="Hypothetical protein af1432"/>
    <property type="match status" value="1"/>
</dbReference>
<dbReference type="PANTHER" id="PTHR46246:SF1">
    <property type="entry name" value="GUANOSINE-3',5'-BIS(DIPHOSPHATE) 3'-PYROPHOSPHOHYDROLASE MESH1"/>
    <property type="match status" value="1"/>
</dbReference>
<feature type="domain" description="HD/PDEase" evidence="2">
    <location>
        <begin position="105"/>
        <end position="210"/>
    </location>
</feature>
<reference evidence="3" key="1">
    <citation type="submission" date="2020-05" db="EMBL/GenBank/DDBJ databases">
        <title>High-Quality Genomes of Partial-Nitritation/Anammox System by Hierarchical Clustering Based Hybrid Assembly.</title>
        <authorList>
            <person name="Liu L."/>
            <person name="Wang Y."/>
            <person name="Che Y."/>
            <person name="Chen Y."/>
            <person name="Xia Y."/>
            <person name="Luo R."/>
            <person name="Cheng S.H."/>
            <person name="Zheng C."/>
            <person name="Zhang T."/>
        </authorList>
    </citation>
    <scope>NUCLEOTIDE SEQUENCE</scope>
    <source>
        <strain evidence="3">H1_PAT1</strain>
    </source>
</reference>
<dbReference type="Proteomes" id="UP000710385">
    <property type="component" value="Unassembled WGS sequence"/>
</dbReference>
<proteinExistence type="predicted"/>
<dbReference type="PANTHER" id="PTHR46246">
    <property type="entry name" value="GUANOSINE-3',5'-BIS(DIPHOSPHATE) 3'-PYROPHOSPHOHYDROLASE MESH1"/>
    <property type="match status" value="1"/>
</dbReference>
<dbReference type="InterPro" id="IPR003607">
    <property type="entry name" value="HD/PDEase_dom"/>
</dbReference>
<dbReference type="EMBL" id="JABTTY010000001">
    <property type="protein sequence ID" value="MBE7525676.1"/>
    <property type="molecule type" value="Genomic_DNA"/>
</dbReference>
<dbReference type="Pfam" id="PF13328">
    <property type="entry name" value="HD_4"/>
    <property type="match status" value="1"/>
</dbReference>
<feature type="region of interest" description="Disordered" evidence="1">
    <location>
        <begin position="1"/>
        <end position="54"/>
    </location>
</feature>
<evidence type="ECO:0000313" key="3">
    <source>
        <dbReference type="EMBL" id="MBE7525676.1"/>
    </source>
</evidence>
<feature type="compositionally biased region" description="Basic residues" evidence="1">
    <location>
        <begin position="1"/>
        <end position="34"/>
    </location>
</feature>
<dbReference type="SMART" id="SM00471">
    <property type="entry name" value="HDc"/>
    <property type="match status" value="1"/>
</dbReference>
<comment type="caution">
    <text evidence="3">The sequence shown here is derived from an EMBL/GenBank/DDBJ whole genome shotgun (WGS) entry which is preliminary data.</text>
</comment>
<protein>
    <submittedName>
        <fullName evidence="3">Bifunctional (P)ppGpp synthetase/guanosine-3',5'-bis(Diphosphate) 3'-pyrophosphohydrolase</fullName>
    </submittedName>
</protein>
<evidence type="ECO:0000313" key="4">
    <source>
        <dbReference type="Proteomes" id="UP000710385"/>
    </source>
</evidence>
<evidence type="ECO:0000256" key="1">
    <source>
        <dbReference type="SAM" id="MobiDB-lite"/>
    </source>
</evidence>
<name>A0A928TUP2_UNCKA</name>
<evidence type="ECO:0000259" key="2">
    <source>
        <dbReference type="SMART" id="SM00471"/>
    </source>
</evidence>
<dbReference type="InterPro" id="IPR052194">
    <property type="entry name" value="MESH1"/>
</dbReference>
<sequence>MPKAKTKRVRKKVVSSARARSHSQKHKAKTRRVSRAPAGTRRSERSNGQPPTNLYPYHIERHGDVHWQIDRFRAFAGRIGQDNAASLEKALSFAQERHRMQMRKGGSDYIIHPVRIANILFGEWGIKDADVLAAALLHDVVEDTQTTVKEIKDVFGDSIGRLVDGLTMWKGSETHDAYLRRIAKGSDRLRLIKCADTLDNLRSWHECVGEEREAFPRWWKQAHDLVLPMALRTSRAAARQLDDVLRDPWYQFQAQCNGV</sequence>